<accession>A0A401T8J4</accession>
<comment type="caution">
    <text evidence="2">The sequence shown here is derived from an EMBL/GenBank/DDBJ whole genome shotgun (WGS) entry which is preliminary data.</text>
</comment>
<evidence type="ECO:0000313" key="2">
    <source>
        <dbReference type="EMBL" id="GCC38927.1"/>
    </source>
</evidence>
<feature type="non-terminal residue" evidence="2">
    <location>
        <position position="113"/>
    </location>
</feature>
<dbReference type="EMBL" id="BEZZ01010070">
    <property type="protein sequence ID" value="GCC38927.1"/>
    <property type="molecule type" value="Genomic_DNA"/>
</dbReference>
<protein>
    <submittedName>
        <fullName evidence="2">Uncharacterized protein</fullName>
    </submittedName>
</protein>
<keyword evidence="3" id="KW-1185">Reference proteome</keyword>
<proteinExistence type="predicted"/>
<gene>
    <name evidence="2" type="ORF">chiPu_0022687</name>
</gene>
<sequence>MVLPSLQLVRTDPPAVAFLSPGPSSTAAAAVRRERRIPGSRRTQNGRKPGRRWPVSTRPARSPGQATTPGKGARSAQYLAQQTDPAAMQQYYQQWYQQYSYNYSYPYYSPYQM</sequence>
<dbReference type="AlphaFoldDB" id="A0A401T8J4"/>
<dbReference type="Proteomes" id="UP000287033">
    <property type="component" value="Unassembled WGS sequence"/>
</dbReference>
<name>A0A401T8J4_CHIPU</name>
<evidence type="ECO:0000313" key="3">
    <source>
        <dbReference type="Proteomes" id="UP000287033"/>
    </source>
</evidence>
<feature type="region of interest" description="Disordered" evidence="1">
    <location>
        <begin position="19"/>
        <end position="77"/>
    </location>
</feature>
<feature type="compositionally biased region" description="Basic residues" evidence="1">
    <location>
        <begin position="33"/>
        <end position="51"/>
    </location>
</feature>
<evidence type="ECO:0000256" key="1">
    <source>
        <dbReference type="SAM" id="MobiDB-lite"/>
    </source>
</evidence>
<reference evidence="2 3" key="1">
    <citation type="journal article" date="2018" name="Nat. Ecol. Evol.">
        <title>Shark genomes provide insights into elasmobranch evolution and the origin of vertebrates.</title>
        <authorList>
            <person name="Hara Y"/>
            <person name="Yamaguchi K"/>
            <person name="Onimaru K"/>
            <person name="Kadota M"/>
            <person name="Koyanagi M"/>
            <person name="Keeley SD"/>
            <person name="Tatsumi K"/>
            <person name="Tanaka K"/>
            <person name="Motone F"/>
            <person name="Kageyama Y"/>
            <person name="Nozu R"/>
            <person name="Adachi N"/>
            <person name="Nishimura O"/>
            <person name="Nakagawa R"/>
            <person name="Tanegashima C"/>
            <person name="Kiyatake I"/>
            <person name="Matsumoto R"/>
            <person name="Murakumo K"/>
            <person name="Nishida K"/>
            <person name="Terakita A"/>
            <person name="Kuratani S"/>
            <person name="Sato K"/>
            <person name="Hyodo S Kuraku.S."/>
        </authorList>
    </citation>
    <scope>NUCLEOTIDE SEQUENCE [LARGE SCALE GENOMIC DNA]</scope>
</reference>
<organism evidence="2 3">
    <name type="scientific">Chiloscyllium punctatum</name>
    <name type="common">Brownbanded bambooshark</name>
    <name type="synonym">Hemiscyllium punctatum</name>
    <dbReference type="NCBI Taxonomy" id="137246"/>
    <lineage>
        <taxon>Eukaryota</taxon>
        <taxon>Metazoa</taxon>
        <taxon>Chordata</taxon>
        <taxon>Craniata</taxon>
        <taxon>Vertebrata</taxon>
        <taxon>Chondrichthyes</taxon>
        <taxon>Elasmobranchii</taxon>
        <taxon>Galeomorphii</taxon>
        <taxon>Galeoidea</taxon>
        <taxon>Orectolobiformes</taxon>
        <taxon>Hemiscylliidae</taxon>
        <taxon>Chiloscyllium</taxon>
    </lineage>
</organism>